<evidence type="ECO:0000313" key="1">
    <source>
        <dbReference type="EMBL" id="GAI30254.1"/>
    </source>
</evidence>
<sequence length="68" mass="7900">MNRKFNYHSLEELQTEVRQDNIELDFSENTGVLNRNLMINNHRIPNRLAIQPMEGCDSDEQGNPGKLT</sequence>
<accession>X1PH79</accession>
<feature type="non-terminal residue" evidence="1">
    <location>
        <position position="68"/>
    </location>
</feature>
<protein>
    <recommendedName>
        <fullName evidence="2">NADH:flavin oxidoreductase/NADH oxidase N-terminal domain-containing protein</fullName>
    </recommendedName>
</protein>
<comment type="caution">
    <text evidence="1">The sequence shown here is derived from an EMBL/GenBank/DDBJ whole genome shotgun (WGS) entry which is preliminary data.</text>
</comment>
<reference evidence="1" key="1">
    <citation type="journal article" date="2014" name="Front. Microbiol.">
        <title>High frequency of phylogenetically diverse reductive dehalogenase-homologous genes in deep subseafloor sedimentary metagenomes.</title>
        <authorList>
            <person name="Kawai M."/>
            <person name="Futagami T."/>
            <person name="Toyoda A."/>
            <person name="Takaki Y."/>
            <person name="Nishi S."/>
            <person name="Hori S."/>
            <person name="Arai W."/>
            <person name="Tsubouchi T."/>
            <person name="Morono Y."/>
            <person name="Uchiyama I."/>
            <person name="Ito T."/>
            <person name="Fujiyama A."/>
            <person name="Inagaki F."/>
            <person name="Takami H."/>
        </authorList>
    </citation>
    <scope>NUCLEOTIDE SEQUENCE</scope>
    <source>
        <strain evidence="1">Expedition CK06-06</strain>
    </source>
</reference>
<name>X1PH79_9ZZZZ</name>
<dbReference type="EMBL" id="BARV01022026">
    <property type="protein sequence ID" value="GAI30254.1"/>
    <property type="molecule type" value="Genomic_DNA"/>
</dbReference>
<gene>
    <name evidence="1" type="ORF">S06H3_36374</name>
</gene>
<proteinExistence type="predicted"/>
<evidence type="ECO:0008006" key="2">
    <source>
        <dbReference type="Google" id="ProtNLM"/>
    </source>
</evidence>
<organism evidence="1">
    <name type="scientific">marine sediment metagenome</name>
    <dbReference type="NCBI Taxonomy" id="412755"/>
    <lineage>
        <taxon>unclassified sequences</taxon>
        <taxon>metagenomes</taxon>
        <taxon>ecological metagenomes</taxon>
    </lineage>
</organism>
<dbReference type="AlphaFoldDB" id="X1PH79"/>